<protein>
    <submittedName>
        <fullName evidence="2">Reverse transcriptase (RNA-dependent DNA polymerase)</fullName>
    </submittedName>
</protein>
<keyword evidence="2" id="KW-0808">Transferase</keyword>
<dbReference type="InterPro" id="IPR000477">
    <property type="entry name" value="RT_dom"/>
</dbReference>
<name>A0A2T0W2X8_9RHOB</name>
<dbReference type="RefSeq" id="WP_106354813.1">
    <property type="nucleotide sequence ID" value="NZ_PVTP01000002.1"/>
</dbReference>
<organism evidence="2 3">
    <name type="scientific">Yoonia maritima</name>
    <dbReference type="NCBI Taxonomy" id="1435347"/>
    <lineage>
        <taxon>Bacteria</taxon>
        <taxon>Pseudomonadati</taxon>
        <taxon>Pseudomonadota</taxon>
        <taxon>Alphaproteobacteria</taxon>
        <taxon>Rhodobacterales</taxon>
        <taxon>Paracoccaceae</taxon>
        <taxon>Yoonia</taxon>
    </lineage>
</organism>
<sequence length="536" mass="60601">MAYRLSKVALSKSINHLTKYGDTDVFPHLQELTFFRDHAEEIIEELNNLDLDSYNPESAMEALAPKSKYGFRITHQLSALDTLLFLAAVVEIGQQIETHRLPSSEHHDFSYRFSAETDGNLFLDNHTYKDWLVTQLDHVQKSLKIKKVVKTDISDFYARVNFHRLENLLDEAAPGHGAARYIKKSIKVIRTKQSFGLPVGGTAARILAELSLSDTDRALLENGITATRFVDDFRIYLLENEDPYDVLSFLAQQLGVNEGLALNAAKTSSLTRAEFLTSVKSQTTDIADQAEGEVLDALAADVYFNDNPDIEDIEALKAMNLLGFLQEEFDKEEYDVGRVKVIFRALKIAKPEGAVEYICENFSELTVFAKEVVLLMQALDEDFPYCFDNLSDTVIDCILEPPASSVQLIRTWLLEIFARDVASINFAQFKKIENLPTVLDKRQLHIIRGRLEAKNYFRMNKGNIGQMSRFEQSAFITGATCLPHDEFKNWIAALKPNFSLPVDQLFLKWVVTNRNDVLSKVGATSKGIAEYSEPTD</sequence>
<keyword evidence="2" id="KW-0695">RNA-directed DNA polymerase</keyword>
<evidence type="ECO:0000259" key="1">
    <source>
        <dbReference type="PROSITE" id="PS50878"/>
    </source>
</evidence>
<keyword evidence="2" id="KW-0548">Nucleotidyltransferase</keyword>
<dbReference type="PROSITE" id="PS50878">
    <property type="entry name" value="RT_POL"/>
    <property type="match status" value="1"/>
</dbReference>
<dbReference type="AlphaFoldDB" id="A0A2T0W2X8"/>
<dbReference type="CDD" id="cd01646">
    <property type="entry name" value="RT_Bac_retron_I"/>
    <property type="match status" value="1"/>
</dbReference>
<dbReference type="Pfam" id="PF00078">
    <property type="entry name" value="RVT_1"/>
    <property type="match status" value="1"/>
</dbReference>
<dbReference type="Proteomes" id="UP000238007">
    <property type="component" value="Unassembled WGS sequence"/>
</dbReference>
<evidence type="ECO:0000313" key="2">
    <source>
        <dbReference type="EMBL" id="PRY79543.1"/>
    </source>
</evidence>
<gene>
    <name evidence="2" type="ORF">CLV80_102188</name>
</gene>
<dbReference type="GO" id="GO:0003964">
    <property type="term" value="F:RNA-directed DNA polymerase activity"/>
    <property type="evidence" value="ECO:0007669"/>
    <property type="project" value="UniProtKB-KW"/>
</dbReference>
<dbReference type="EMBL" id="PVTP01000002">
    <property type="protein sequence ID" value="PRY79543.1"/>
    <property type="molecule type" value="Genomic_DNA"/>
</dbReference>
<keyword evidence="3" id="KW-1185">Reference proteome</keyword>
<dbReference type="OrthoDB" id="9793236at2"/>
<reference evidence="2 3" key="1">
    <citation type="submission" date="2018-03" db="EMBL/GenBank/DDBJ databases">
        <title>Genomic Encyclopedia of Archaeal and Bacterial Type Strains, Phase II (KMG-II): from individual species to whole genera.</title>
        <authorList>
            <person name="Goeker M."/>
        </authorList>
    </citation>
    <scope>NUCLEOTIDE SEQUENCE [LARGE SCALE GENOMIC DNA]</scope>
    <source>
        <strain evidence="2 3">DSM 101533</strain>
    </source>
</reference>
<feature type="domain" description="Reverse transcriptase" evidence="1">
    <location>
        <begin position="1"/>
        <end position="280"/>
    </location>
</feature>
<proteinExistence type="predicted"/>
<accession>A0A2T0W2X8</accession>
<comment type="caution">
    <text evidence="2">The sequence shown here is derived from an EMBL/GenBank/DDBJ whole genome shotgun (WGS) entry which is preliminary data.</text>
</comment>
<evidence type="ECO:0000313" key="3">
    <source>
        <dbReference type="Proteomes" id="UP000238007"/>
    </source>
</evidence>